<feature type="domain" description="Sulfatase-modifying factor enzyme-like" evidence="2">
    <location>
        <begin position="30"/>
        <end position="149"/>
    </location>
</feature>
<dbReference type="EMBL" id="PFFQ01000054">
    <property type="protein sequence ID" value="PIW15049.1"/>
    <property type="molecule type" value="Genomic_DNA"/>
</dbReference>
<dbReference type="InterPro" id="IPR042095">
    <property type="entry name" value="SUMF_sf"/>
</dbReference>
<evidence type="ECO:0000256" key="1">
    <source>
        <dbReference type="SAM" id="SignalP"/>
    </source>
</evidence>
<dbReference type="AlphaFoldDB" id="A0A2M7G054"/>
<feature type="signal peptide" evidence="1">
    <location>
        <begin position="1"/>
        <end position="27"/>
    </location>
</feature>
<dbReference type="GO" id="GO:0120147">
    <property type="term" value="F:formylglycine-generating oxidase activity"/>
    <property type="evidence" value="ECO:0007669"/>
    <property type="project" value="TreeGrafter"/>
</dbReference>
<feature type="chain" id="PRO_5014980051" description="Sulfatase-modifying factor enzyme-like domain-containing protein" evidence="1">
    <location>
        <begin position="28"/>
        <end position="254"/>
    </location>
</feature>
<evidence type="ECO:0000313" key="3">
    <source>
        <dbReference type="EMBL" id="PIW15049.1"/>
    </source>
</evidence>
<dbReference type="InterPro" id="IPR005532">
    <property type="entry name" value="SUMF_dom"/>
</dbReference>
<dbReference type="InterPro" id="IPR016187">
    <property type="entry name" value="CTDL_fold"/>
</dbReference>
<proteinExistence type="predicted"/>
<dbReference type="PANTHER" id="PTHR23150">
    <property type="entry name" value="SULFATASE MODIFYING FACTOR 1, 2"/>
    <property type="match status" value="1"/>
</dbReference>
<dbReference type="PANTHER" id="PTHR23150:SF19">
    <property type="entry name" value="FORMYLGLYCINE-GENERATING ENZYME"/>
    <property type="match status" value="1"/>
</dbReference>
<evidence type="ECO:0000313" key="4">
    <source>
        <dbReference type="Proteomes" id="UP000231019"/>
    </source>
</evidence>
<organism evidence="3 4">
    <name type="scientific">bacterium (Candidatus Blackallbacteria) CG17_big_fil_post_rev_8_21_14_2_50_48_46</name>
    <dbReference type="NCBI Taxonomy" id="2014261"/>
    <lineage>
        <taxon>Bacteria</taxon>
        <taxon>Candidatus Blackallbacteria</taxon>
    </lineage>
</organism>
<evidence type="ECO:0000259" key="2">
    <source>
        <dbReference type="Pfam" id="PF03781"/>
    </source>
</evidence>
<dbReference type="Pfam" id="PF03781">
    <property type="entry name" value="FGE-sulfatase"/>
    <property type="match status" value="1"/>
</dbReference>
<accession>A0A2M7G054</accession>
<comment type="caution">
    <text evidence="3">The sequence shown here is derived from an EMBL/GenBank/DDBJ whole genome shotgun (WGS) entry which is preliminary data.</text>
</comment>
<protein>
    <recommendedName>
        <fullName evidence="2">Sulfatase-modifying factor enzyme-like domain-containing protein</fullName>
    </recommendedName>
</protein>
<name>A0A2M7G054_9BACT</name>
<dbReference type="SUPFAM" id="SSF56436">
    <property type="entry name" value="C-type lectin-like"/>
    <property type="match status" value="1"/>
</dbReference>
<sequence length="254" mass="28929">MFRQVNRLVFQAVLIGGLGLLLQAAQAPVEMVKVPAGVFTPQFSPRPGQKDFQVKSFWLDARPVNRAEFLEFVRKYPQWRRSQVPPLFQEGNYLADWQGDLSLPLPSQEVKQPELQAVTGVSWMAARAYCDAQKKRLPKLLEWEYAADETDPEKLSWYSLVGIGIPVQAGVAAPNQKGIYDLHHMYEWVDDFNQVIMTNDSREGAEKDNQLFCGNSGSATDRMNYAAFTRYAFWSSLHPSYTLKNLGFRCARDL</sequence>
<dbReference type="InterPro" id="IPR051043">
    <property type="entry name" value="Sulfatase_Mod_Factor_Kinase"/>
</dbReference>
<dbReference type="Proteomes" id="UP000231019">
    <property type="component" value="Unassembled WGS sequence"/>
</dbReference>
<dbReference type="Gene3D" id="3.90.1580.10">
    <property type="entry name" value="paralog of FGE (formylglycine-generating enzyme)"/>
    <property type="match status" value="1"/>
</dbReference>
<reference evidence="3 4" key="1">
    <citation type="submission" date="2017-09" db="EMBL/GenBank/DDBJ databases">
        <title>Depth-based differentiation of microbial function through sediment-hosted aquifers and enrichment of novel symbionts in the deep terrestrial subsurface.</title>
        <authorList>
            <person name="Probst A.J."/>
            <person name="Ladd B."/>
            <person name="Jarett J.K."/>
            <person name="Geller-Mcgrath D.E."/>
            <person name="Sieber C.M."/>
            <person name="Emerson J.B."/>
            <person name="Anantharaman K."/>
            <person name="Thomas B.C."/>
            <person name="Malmstrom R."/>
            <person name="Stieglmeier M."/>
            <person name="Klingl A."/>
            <person name="Woyke T."/>
            <person name="Ryan C.M."/>
            <person name="Banfield J.F."/>
        </authorList>
    </citation>
    <scope>NUCLEOTIDE SEQUENCE [LARGE SCALE GENOMIC DNA]</scope>
    <source>
        <strain evidence="3">CG17_big_fil_post_rev_8_21_14_2_50_48_46</strain>
    </source>
</reference>
<gene>
    <name evidence="3" type="ORF">COW36_19185</name>
</gene>
<keyword evidence="1" id="KW-0732">Signal</keyword>